<sequence>MVGKCKFLCLHQSGDQHTANRPAHLHCIWKSVRLMIFAILGRTLSKAHFAEKRKPMLCVMVPEAALEENARNFVLLASTAGFSTEHGQTEWASGCHRSTAPHREGHGKSNAKPTT</sequence>
<feature type="region of interest" description="Disordered" evidence="1">
    <location>
        <begin position="88"/>
        <end position="115"/>
    </location>
</feature>
<evidence type="ECO:0000313" key="2">
    <source>
        <dbReference type="EMBL" id="CAD8838957.1"/>
    </source>
</evidence>
<dbReference type="EMBL" id="HBFQ01018996">
    <property type="protein sequence ID" value="CAD8838957.1"/>
    <property type="molecule type" value="Transcribed_RNA"/>
</dbReference>
<organism evidence="2">
    <name type="scientific">Noctiluca scintillans</name>
    <name type="common">Sea sparkle</name>
    <name type="synonym">Red tide dinoflagellate</name>
    <dbReference type="NCBI Taxonomy" id="2966"/>
    <lineage>
        <taxon>Eukaryota</taxon>
        <taxon>Sar</taxon>
        <taxon>Alveolata</taxon>
        <taxon>Dinophyceae</taxon>
        <taxon>Noctilucales</taxon>
        <taxon>Noctilucaceae</taxon>
        <taxon>Noctiluca</taxon>
    </lineage>
</organism>
<dbReference type="AlphaFoldDB" id="A0A7S1A1D9"/>
<reference evidence="2" key="1">
    <citation type="submission" date="2021-01" db="EMBL/GenBank/DDBJ databases">
        <authorList>
            <person name="Corre E."/>
            <person name="Pelletier E."/>
            <person name="Niang G."/>
            <person name="Scheremetjew M."/>
            <person name="Finn R."/>
            <person name="Kale V."/>
            <person name="Holt S."/>
            <person name="Cochrane G."/>
            <person name="Meng A."/>
            <person name="Brown T."/>
            <person name="Cohen L."/>
        </authorList>
    </citation>
    <scope>NUCLEOTIDE SEQUENCE</scope>
</reference>
<accession>A0A7S1A1D9</accession>
<protein>
    <submittedName>
        <fullName evidence="2">Uncharacterized protein</fullName>
    </submittedName>
</protein>
<proteinExistence type="predicted"/>
<gene>
    <name evidence="2" type="ORF">NSCI0253_LOCUS13305</name>
</gene>
<evidence type="ECO:0000256" key="1">
    <source>
        <dbReference type="SAM" id="MobiDB-lite"/>
    </source>
</evidence>
<name>A0A7S1A1D9_NOCSC</name>